<keyword evidence="4 5" id="KW-0648">Protein biosynthesis</keyword>
<evidence type="ECO:0000259" key="6">
    <source>
        <dbReference type="Pfam" id="PF00889"/>
    </source>
</evidence>
<evidence type="ECO:0000256" key="1">
    <source>
        <dbReference type="ARBA" id="ARBA00005532"/>
    </source>
</evidence>
<accession>A0A0H4TP04</accession>
<dbReference type="PANTHER" id="PTHR11741">
    <property type="entry name" value="ELONGATION FACTOR TS"/>
    <property type="match status" value="1"/>
</dbReference>
<feature type="domain" description="Translation elongation factor EFTs/EF1B dimerisation" evidence="6">
    <location>
        <begin position="69"/>
        <end position="146"/>
    </location>
</feature>
<dbReference type="FunFam" id="3.30.479.20:FF:000003">
    <property type="entry name" value="Elongation factor Ts, mitochondrial"/>
    <property type="match status" value="1"/>
</dbReference>
<dbReference type="GO" id="GO:0005737">
    <property type="term" value="C:cytoplasm"/>
    <property type="evidence" value="ECO:0007669"/>
    <property type="project" value="UniProtKB-SubCell"/>
</dbReference>
<dbReference type="Gene3D" id="1.10.8.10">
    <property type="entry name" value="DNA helicase RuvA subunit, C-terminal domain"/>
    <property type="match status" value="1"/>
</dbReference>
<dbReference type="AlphaFoldDB" id="A0A0H4TP04"/>
<comment type="subcellular location">
    <subcellularLocation>
        <location evidence="5">Cytoplasm</location>
    </subcellularLocation>
</comment>
<evidence type="ECO:0000256" key="2">
    <source>
        <dbReference type="ARBA" id="ARBA00016956"/>
    </source>
</evidence>
<dbReference type="InterPro" id="IPR009060">
    <property type="entry name" value="UBA-like_sf"/>
</dbReference>
<organism evidence="7">
    <name type="scientific">uncultured Parcubacteria bacterium Rifle_16ft_4_minimus_37647</name>
    <dbReference type="NCBI Taxonomy" id="1665140"/>
    <lineage>
        <taxon>Bacteria</taxon>
        <taxon>Candidatus Parcubacteria</taxon>
        <taxon>environmental samples</taxon>
    </lineage>
</organism>
<dbReference type="EMBL" id="KT007000">
    <property type="protein sequence ID" value="AKQ02414.1"/>
    <property type="molecule type" value="Genomic_DNA"/>
</dbReference>
<sequence length="147" mass="16214">MSAEDVKKLREMTGAGVMDSKNALEDAGGDFEKAAVLLKERGLAKADKKAGRELGSGLVDAYVHNDRVGVLVNVSCETDFVARSEDFRDLVHNIAMQVAAMNPKDVHELMEQAYIKDEKETISDLVKGAIAKIGENIRIEEFTRYEI</sequence>
<gene>
    <name evidence="5" type="primary">tsf</name>
</gene>
<comment type="function">
    <text evidence="5">Associates with the EF-Tu.GDP complex and induces the exchange of GDP to GTP. It remains bound to the aminoacyl-tRNA.EF-Tu.GTP complex up to the GTP hydrolysis stage on the ribosome.</text>
</comment>
<dbReference type="InterPro" id="IPR001816">
    <property type="entry name" value="Transl_elong_EFTs/EF1B"/>
</dbReference>
<dbReference type="PANTHER" id="PTHR11741:SF0">
    <property type="entry name" value="ELONGATION FACTOR TS, MITOCHONDRIAL"/>
    <property type="match status" value="1"/>
</dbReference>
<dbReference type="InterPro" id="IPR036402">
    <property type="entry name" value="EF-Ts_dimer_sf"/>
</dbReference>
<dbReference type="GO" id="GO:0003746">
    <property type="term" value="F:translation elongation factor activity"/>
    <property type="evidence" value="ECO:0007669"/>
    <property type="project" value="UniProtKB-UniRule"/>
</dbReference>
<dbReference type="NCBIfam" id="TIGR00116">
    <property type="entry name" value="tsf"/>
    <property type="match status" value="1"/>
</dbReference>
<feature type="region of interest" description="Involved in Mg(2+) ion dislocation from EF-Tu" evidence="5">
    <location>
        <begin position="78"/>
        <end position="81"/>
    </location>
</feature>
<keyword evidence="5" id="KW-0963">Cytoplasm</keyword>
<comment type="similarity">
    <text evidence="1 5">Belongs to the EF-Ts family.</text>
</comment>
<dbReference type="HAMAP" id="MF_00050">
    <property type="entry name" value="EF_Ts"/>
    <property type="match status" value="1"/>
</dbReference>
<dbReference type="PROSITE" id="PS01126">
    <property type="entry name" value="EF_TS_1"/>
    <property type="match status" value="1"/>
</dbReference>
<dbReference type="InterPro" id="IPR018101">
    <property type="entry name" value="Transl_elong_Ts_CS"/>
</dbReference>
<dbReference type="Pfam" id="PF00889">
    <property type="entry name" value="EF_TS"/>
    <property type="match status" value="1"/>
</dbReference>
<dbReference type="InterPro" id="IPR014039">
    <property type="entry name" value="Transl_elong_EFTs/EF1B_dimer"/>
</dbReference>
<dbReference type="SUPFAM" id="SSF54713">
    <property type="entry name" value="Elongation factor Ts (EF-Ts), dimerisation domain"/>
    <property type="match status" value="1"/>
</dbReference>
<evidence type="ECO:0000256" key="3">
    <source>
        <dbReference type="ARBA" id="ARBA00022768"/>
    </source>
</evidence>
<keyword evidence="3 5" id="KW-0251">Elongation factor</keyword>
<dbReference type="FunFam" id="1.10.8.10:FF:000001">
    <property type="entry name" value="Elongation factor Ts"/>
    <property type="match status" value="1"/>
</dbReference>
<dbReference type="Gene3D" id="3.30.479.20">
    <property type="entry name" value="Elongation factor Ts, dimerisation domain"/>
    <property type="match status" value="1"/>
</dbReference>
<name>A0A0H4TP04_9BACT</name>
<evidence type="ECO:0000256" key="4">
    <source>
        <dbReference type="ARBA" id="ARBA00022917"/>
    </source>
</evidence>
<dbReference type="SUPFAM" id="SSF46934">
    <property type="entry name" value="UBA-like"/>
    <property type="match status" value="1"/>
</dbReference>
<protein>
    <recommendedName>
        <fullName evidence="2 5">Elongation factor Ts</fullName>
        <shortName evidence="5">EF-Ts</shortName>
    </recommendedName>
</protein>
<dbReference type="CDD" id="cd14275">
    <property type="entry name" value="UBA_EF-Ts"/>
    <property type="match status" value="1"/>
</dbReference>
<reference evidence="7" key="1">
    <citation type="journal article" date="2015" name="ISME J.">
        <title>Aquifer environment selects for microbial species cohorts in sediment and groundwater.</title>
        <authorList>
            <person name="Hug L.A."/>
            <person name="Thomas B.C."/>
            <person name="Brown C.T."/>
            <person name="Frischkorn K.R."/>
            <person name="Williams K.H."/>
            <person name="Tringe S.G."/>
            <person name="Banfield J.F."/>
        </authorList>
    </citation>
    <scope>NUCLEOTIDE SEQUENCE</scope>
</reference>
<proteinExistence type="inferred from homology"/>
<evidence type="ECO:0000256" key="5">
    <source>
        <dbReference type="HAMAP-Rule" id="MF_00050"/>
    </source>
</evidence>
<evidence type="ECO:0000313" key="7">
    <source>
        <dbReference type="EMBL" id="AKQ02414.1"/>
    </source>
</evidence>